<dbReference type="SUPFAM" id="SSF51735">
    <property type="entry name" value="NAD(P)-binding Rossmann-fold domains"/>
    <property type="match status" value="1"/>
</dbReference>
<reference evidence="4 5" key="1">
    <citation type="submission" date="2017-04" db="EMBL/GenBank/DDBJ databases">
        <authorList>
            <person name="Afonso C.L."/>
            <person name="Miller P.J."/>
            <person name="Scott M.A."/>
            <person name="Spackman E."/>
            <person name="Goraichik I."/>
            <person name="Dimitrov K.M."/>
            <person name="Suarez D.L."/>
            <person name="Swayne D.E."/>
        </authorList>
    </citation>
    <scope>NUCLEOTIDE SEQUENCE [LARGE SCALE GENOMIC DNA]</scope>
    <source>
        <strain evidence="4 5">11</strain>
    </source>
</reference>
<evidence type="ECO:0000256" key="2">
    <source>
        <dbReference type="SAM" id="MobiDB-lite"/>
    </source>
</evidence>
<feature type="domain" description="NAD-dependent epimerase/dehydratase" evidence="3">
    <location>
        <begin position="10"/>
        <end position="230"/>
    </location>
</feature>
<gene>
    <name evidence="4" type="ORF">SAMN06295960_4194</name>
</gene>
<dbReference type="Gene3D" id="3.40.50.720">
    <property type="entry name" value="NAD(P)-binding Rossmann-like Domain"/>
    <property type="match status" value="1"/>
</dbReference>
<proteinExistence type="inferred from homology"/>
<dbReference type="InterPro" id="IPR036291">
    <property type="entry name" value="NAD(P)-bd_dom_sf"/>
</dbReference>
<evidence type="ECO:0000256" key="1">
    <source>
        <dbReference type="ARBA" id="ARBA00007637"/>
    </source>
</evidence>
<dbReference type="Pfam" id="PF01370">
    <property type="entry name" value="Epimerase"/>
    <property type="match status" value="1"/>
</dbReference>
<dbReference type="RefSeq" id="WP_176228995.1">
    <property type="nucleotide sequence ID" value="NZ_FXAZ01000007.1"/>
</dbReference>
<organism evidence="4 5">
    <name type="scientific">Paenibacillus aquistagni</name>
    <dbReference type="NCBI Taxonomy" id="1852522"/>
    <lineage>
        <taxon>Bacteria</taxon>
        <taxon>Bacillati</taxon>
        <taxon>Bacillota</taxon>
        <taxon>Bacilli</taxon>
        <taxon>Bacillales</taxon>
        <taxon>Paenibacillaceae</taxon>
        <taxon>Paenibacillus</taxon>
    </lineage>
</organism>
<dbReference type="STRING" id="1852522.SAMN06295960_4194"/>
<dbReference type="Gene3D" id="3.90.25.10">
    <property type="entry name" value="UDP-galactose 4-epimerase, domain 1"/>
    <property type="match status" value="1"/>
</dbReference>
<dbReference type="PANTHER" id="PTHR43000">
    <property type="entry name" value="DTDP-D-GLUCOSE 4,6-DEHYDRATASE-RELATED"/>
    <property type="match status" value="1"/>
</dbReference>
<evidence type="ECO:0000313" key="5">
    <source>
        <dbReference type="Proteomes" id="UP000193834"/>
    </source>
</evidence>
<evidence type="ECO:0000313" key="4">
    <source>
        <dbReference type="EMBL" id="SMG56655.1"/>
    </source>
</evidence>
<dbReference type="Proteomes" id="UP000193834">
    <property type="component" value="Unassembled WGS sequence"/>
</dbReference>
<feature type="region of interest" description="Disordered" evidence="2">
    <location>
        <begin position="285"/>
        <end position="306"/>
    </location>
</feature>
<sequence length="336" mass="36618">MTNLAGATLLITGASGFTGRHACTHFSQKGMHVVALTRDKAAWEAQGIEGTALYCDLSNEQGIRDAVARVQPDYVLHLAGQNAVRSSWQEPLHTVQVNMLGTLYLLDALRACRSSRIIVVTSKLKSSLFELFTPTHPYGFSKGLQELAAYAWGSLFDLDVVLAEPSNLIGPGPSTGICSLLAQHAVEQERGCNKGAFTLHHGHSTRDYVDVRDAVSAYEQLFVAGERGVSYEIESGVQRTLVEVVKVLNACAAVDIEVKWQQDPAVGDGDAQIALDKASERISSTEASKMLEEEQAAQQSSSKPPVRSAAVLGWRRSFSFEQSIQDIMAYHQERVR</sequence>
<dbReference type="AlphaFoldDB" id="A0A1X7LS52"/>
<accession>A0A1X7LS52</accession>
<dbReference type="EMBL" id="FXAZ01000007">
    <property type="protein sequence ID" value="SMG56655.1"/>
    <property type="molecule type" value="Genomic_DNA"/>
</dbReference>
<name>A0A1X7LS52_9BACL</name>
<evidence type="ECO:0000259" key="3">
    <source>
        <dbReference type="Pfam" id="PF01370"/>
    </source>
</evidence>
<comment type="similarity">
    <text evidence="1">Belongs to the NAD(P)-dependent epimerase/dehydratase family.</text>
</comment>
<protein>
    <submittedName>
        <fullName evidence="4">GDP-4-dehydro-6-deoxy-D-mannose reductase</fullName>
    </submittedName>
</protein>
<keyword evidence="5" id="KW-1185">Reference proteome</keyword>
<dbReference type="InterPro" id="IPR001509">
    <property type="entry name" value="Epimerase_deHydtase"/>
</dbReference>